<dbReference type="GO" id="GO:0004523">
    <property type="term" value="F:RNA-DNA hybrid ribonuclease activity"/>
    <property type="evidence" value="ECO:0007669"/>
    <property type="project" value="InterPro"/>
</dbReference>
<organism evidence="2 3">
    <name type="scientific">Macleaya cordata</name>
    <name type="common">Five-seeded plume-poppy</name>
    <name type="synonym">Bocconia cordata</name>
    <dbReference type="NCBI Taxonomy" id="56857"/>
    <lineage>
        <taxon>Eukaryota</taxon>
        <taxon>Viridiplantae</taxon>
        <taxon>Streptophyta</taxon>
        <taxon>Embryophyta</taxon>
        <taxon>Tracheophyta</taxon>
        <taxon>Spermatophyta</taxon>
        <taxon>Magnoliopsida</taxon>
        <taxon>Ranunculales</taxon>
        <taxon>Papaveraceae</taxon>
        <taxon>Papaveroideae</taxon>
        <taxon>Macleaya</taxon>
    </lineage>
</organism>
<evidence type="ECO:0000313" key="2">
    <source>
        <dbReference type="EMBL" id="OVA06416.1"/>
    </source>
</evidence>
<dbReference type="InterPro" id="IPR012337">
    <property type="entry name" value="RNaseH-like_sf"/>
</dbReference>
<dbReference type="InterPro" id="IPR002156">
    <property type="entry name" value="RNaseH_domain"/>
</dbReference>
<proteinExistence type="predicted"/>
<dbReference type="EMBL" id="MVGT01002811">
    <property type="protein sequence ID" value="OVA06416.1"/>
    <property type="molecule type" value="Genomic_DNA"/>
</dbReference>
<accession>A0A200Q7F8</accession>
<dbReference type="AlphaFoldDB" id="A0A200Q7F8"/>
<protein>
    <recommendedName>
        <fullName evidence="1">RNase H type-1 domain-containing protein</fullName>
    </recommendedName>
</protein>
<feature type="domain" description="RNase H type-1" evidence="1">
    <location>
        <begin position="8"/>
        <end position="94"/>
    </location>
</feature>
<dbReference type="InParanoid" id="A0A200Q7F8"/>
<dbReference type="SUPFAM" id="SSF53098">
    <property type="entry name" value="Ribonuclease H-like"/>
    <property type="match status" value="1"/>
</dbReference>
<dbReference type="PANTHER" id="PTHR47723:SF19">
    <property type="entry name" value="POLYNUCLEOTIDYL TRANSFERASE, RIBONUCLEASE H-LIKE SUPERFAMILY PROTEIN"/>
    <property type="match status" value="1"/>
</dbReference>
<dbReference type="InterPro" id="IPR036397">
    <property type="entry name" value="RNaseH_sf"/>
</dbReference>
<gene>
    <name evidence="2" type="ORF">BVC80_475g7</name>
</gene>
<dbReference type="GO" id="GO:0003676">
    <property type="term" value="F:nucleic acid binding"/>
    <property type="evidence" value="ECO:0007669"/>
    <property type="project" value="InterPro"/>
</dbReference>
<dbReference type="Gene3D" id="3.30.420.10">
    <property type="entry name" value="Ribonuclease H-like superfamily/Ribonuclease H"/>
    <property type="match status" value="1"/>
</dbReference>
<dbReference type="Proteomes" id="UP000195402">
    <property type="component" value="Unassembled WGS sequence"/>
</dbReference>
<keyword evidence="3" id="KW-1185">Reference proteome</keyword>
<evidence type="ECO:0000259" key="1">
    <source>
        <dbReference type="Pfam" id="PF13456"/>
    </source>
</evidence>
<sequence>MAAFHSFYGSGTNNMVETRALLDGLLLCHQLGVRKVAIRVDSMLVALWFHQKYEILWNLLRWWSKIRELSRDLDHTVAHVYRELNAPAYSMAFMGLSSSSDHTFLSDFPLRLVGLARLDRMGIPYFRNS</sequence>
<dbReference type="InterPro" id="IPR053151">
    <property type="entry name" value="RNase_H-like"/>
</dbReference>
<dbReference type="InterPro" id="IPR044730">
    <property type="entry name" value="RNase_H-like_dom_plant"/>
</dbReference>
<dbReference type="PANTHER" id="PTHR47723">
    <property type="entry name" value="OS05G0353850 PROTEIN"/>
    <property type="match status" value="1"/>
</dbReference>
<comment type="caution">
    <text evidence="2">The sequence shown here is derived from an EMBL/GenBank/DDBJ whole genome shotgun (WGS) entry which is preliminary data.</text>
</comment>
<dbReference type="Pfam" id="PF13456">
    <property type="entry name" value="RVT_3"/>
    <property type="match status" value="1"/>
</dbReference>
<evidence type="ECO:0000313" key="3">
    <source>
        <dbReference type="Proteomes" id="UP000195402"/>
    </source>
</evidence>
<name>A0A200Q7F8_MACCD</name>
<reference evidence="2 3" key="1">
    <citation type="journal article" date="2017" name="Mol. Plant">
        <title>The Genome of Medicinal Plant Macleaya cordata Provides New Insights into Benzylisoquinoline Alkaloids Metabolism.</title>
        <authorList>
            <person name="Liu X."/>
            <person name="Liu Y."/>
            <person name="Huang P."/>
            <person name="Ma Y."/>
            <person name="Qing Z."/>
            <person name="Tang Q."/>
            <person name="Cao H."/>
            <person name="Cheng P."/>
            <person name="Zheng Y."/>
            <person name="Yuan Z."/>
            <person name="Zhou Y."/>
            <person name="Liu J."/>
            <person name="Tang Z."/>
            <person name="Zhuo Y."/>
            <person name="Zhang Y."/>
            <person name="Yu L."/>
            <person name="Huang J."/>
            <person name="Yang P."/>
            <person name="Peng Q."/>
            <person name="Zhang J."/>
            <person name="Jiang W."/>
            <person name="Zhang Z."/>
            <person name="Lin K."/>
            <person name="Ro D.K."/>
            <person name="Chen X."/>
            <person name="Xiong X."/>
            <person name="Shang Y."/>
            <person name="Huang S."/>
            <person name="Zeng J."/>
        </authorList>
    </citation>
    <scope>NUCLEOTIDE SEQUENCE [LARGE SCALE GENOMIC DNA]</scope>
    <source>
        <strain evidence="3">cv. BLH2017</strain>
        <tissue evidence="2">Root</tissue>
    </source>
</reference>
<dbReference type="CDD" id="cd06222">
    <property type="entry name" value="RNase_H_like"/>
    <property type="match status" value="1"/>
</dbReference>